<organism evidence="3 4">
    <name type="scientific">Nonlabens ulvanivorans</name>
    <name type="common">Persicivirga ulvanivorans</name>
    <dbReference type="NCBI Taxonomy" id="906888"/>
    <lineage>
        <taxon>Bacteria</taxon>
        <taxon>Pseudomonadati</taxon>
        <taxon>Bacteroidota</taxon>
        <taxon>Flavobacteriia</taxon>
        <taxon>Flavobacteriales</taxon>
        <taxon>Flavobacteriaceae</taxon>
        <taxon>Nonlabens</taxon>
    </lineage>
</organism>
<protein>
    <submittedName>
        <fullName evidence="3">SAM-dependent methyltransferases</fullName>
    </submittedName>
</protein>
<evidence type="ECO:0000256" key="1">
    <source>
        <dbReference type="ARBA" id="ARBA00022679"/>
    </source>
</evidence>
<dbReference type="GO" id="GO:0032259">
    <property type="term" value="P:methylation"/>
    <property type="evidence" value="ECO:0007669"/>
    <property type="project" value="UniProtKB-KW"/>
</dbReference>
<dbReference type="SUPFAM" id="SSF53335">
    <property type="entry name" value="S-adenosyl-L-methionine-dependent methyltransferases"/>
    <property type="match status" value="1"/>
</dbReference>
<evidence type="ECO:0000256" key="2">
    <source>
        <dbReference type="SAM" id="Phobius"/>
    </source>
</evidence>
<keyword evidence="3" id="KW-0489">Methyltransferase</keyword>
<sequence length="281" mass="32714">MKKNNNYSEHFLSLKDYFLTQESFELYKDPSSAVLKTIPQPKHLEAYYESEDYLSHDDSQTSFFAKCYQFAKRWNLKSKKQLIAKYAIDGKILDIGAGVGDVVAILKNAGYDAIGFEPSEKARSFAARKGIELLNQTDSIEPKSIKVISMYHVLEHVPDFEQQINQIQNWLTKDGILILALPNYNSFDAKYFKKEWAGYDVPRHLYHFNKEAIRNIFQDRFELITTKPMWFDSLYVSILSARYQKRKFSFLYGLCIGFLSNCSAVFTKEPSSLVYVLKKRF</sequence>
<dbReference type="RefSeq" id="WP_042269252.1">
    <property type="nucleotide sequence ID" value="NZ_JBDUVK010000230.1"/>
</dbReference>
<reference evidence="3 4" key="1">
    <citation type="journal article" date="2014" name="Genome Announc.">
        <title>Draft Genome Sequences of Marine Flavobacterium Nonlabens Strains NR17, NR24, NR27, NR32, NR33, and Ara13.</title>
        <authorList>
            <person name="Nakanishi M."/>
            <person name="Meirelles P."/>
            <person name="Suzuki R."/>
            <person name="Takatani N."/>
            <person name="Mino S."/>
            <person name="Suda W."/>
            <person name="Oshima K."/>
            <person name="Hattori M."/>
            <person name="Ohkuma M."/>
            <person name="Hosokawa M."/>
            <person name="Miyashita K."/>
            <person name="Thompson F.L."/>
            <person name="Niwa A."/>
            <person name="Sawabe T."/>
            <person name="Sawabe T."/>
        </authorList>
    </citation>
    <scope>NUCLEOTIDE SEQUENCE [LARGE SCALE GENOMIC DNA]</scope>
    <source>
        <strain evidence="4">JCM19296</strain>
    </source>
</reference>
<dbReference type="InterPro" id="IPR029063">
    <property type="entry name" value="SAM-dependent_MTases_sf"/>
</dbReference>
<dbReference type="CDD" id="cd02440">
    <property type="entry name" value="AdoMet_MTases"/>
    <property type="match status" value="1"/>
</dbReference>
<proteinExistence type="predicted"/>
<name>A0A081D773_NONUL</name>
<comment type="caution">
    <text evidence="3">The sequence shown here is derived from an EMBL/GenBank/DDBJ whole genome shotgun (WGS) entry which is preliminary data.</text>
</comment>
<dbReference type="PANTHER" id="PTHR43861:SF3">
    <property type="entry name" value="PUTATIVE (AFU_ORTHOLOGUE AFUA_2G14390)-RELATED"/>
    <property type="match status" value="1"/>
</dbReference>
<dbReference type="Gene3D" id="3.40.50.150">
    <property type="entry name" value="Vaccinia Virus protein VP39"/>
    <property type="match status" value="1"/>
</dbReference>
<dbReference type="Proteomes" id="UP000028980">
    <property type="component" value="Unassembled WGS sequence"/>
</dbReference>
<dbReference type="AlphaFoldDB" id="A0A081D773"/>
<dbReference type="GO" id="GO:0008168">
    <property type="term" value="F:methyltransferase activity"/>
    <property type="evidence" value="ECO:0007669"/>
    <property type="project" value="UniProtKB-KW"/>
</dbReference>
<dbReference type="PANTHER" id="PTHR43861">
    <property type="entry name" value="TRANS-ACONITATE 2-METHYLTRANSFERASE-RELATED"/>
    <property type="match status" value="1"/>
</dbReference>
<evidence type="ECO:0000313" key="3">
    <source>
        <dbReference type="EMBL" id="GAK74769.1"/>
    </source>
</evidence>
<keyword evidence="2" id="KW-0812">Transmembrane</keyword>
<feature type="transmembrane region" description="Helical" evidence="2">
    <location>
        <begin position="248"/>
        <end position="266"/>
    </location>
</feature>
<accession>A0A081D773</accession>
<evidence type="ECO:0000313" key="4">
    <source>
        <dbReference type="Proteomes" id="UP000028980"/>
    </source>
</evidence>
<dbReference type="EMBL" id="BBLG01000001">
    <property type="protein sequence ID" value="GAK74769.1"/>
    <property type="molecule type" value="Genomic_DNA"/>
</dbReference>
<keyword evidence="1 3" id="KW-0808">Transferase</keyword>
<gene>
    <name evidence="3" type="ORF">JCM19296_347</name>
</gene>
<keyword evidence="2" id="KW-1133">Transmembrane helix</keyword>
<keyword evidence="2" id="KW-0472">Membrane</keyword>
<dbReference type="Pfam" id="PF13489">
    <property type="entry name" value="Methyltransf_23"/>
    <property type="match status" value="1"/>
</dbReference>